<evidence type="ECO:0000259" key="4">
    <source>
        <dbReference type="Pfam" id="PF14478"/>
    </source>
</evidence>
<reference evidence="5" key="2">
    <citation type="journal article" date="2021" name="PeerJ">
        <title>Extensive microbial diversity within the chicken gut microbiome revealed by metagenomics and culture.</title>
        <authorList>
            <person name="Gilroy R."/>
            <person name="Ravi A."/>
            <person name="Getino M."/>
            <person name="Pursley I."/>
            <person name="Horton D.L."/>
            <person name="Alikhan N.F."/>
            <person name="Baker D."/>
            <person name="Gharbi K."/>
            <person name="Hall N."/>
            <person name="Watson M."/>
            <person name="Adriaenssens E.M."/>
            <person name="Foster-Nyarko E."/>
            <person name="Jarju S."/>
            <person name="Secka A."/>
            <person name="Antonio M."/>
            <person name="Oren A."/>
            <person name="Chaudhuri R.R."/>
            <person name="La Ragione R."/>
            <person name="Hildebrand F."/>
            <person name="Pallen M.J."/>
        </authorList>
    </citation>
    <scope>NUCLEOTIDE SEQUENCE</scope>
    <source>
        <strain evidence="5">CHK176-22527</strain>
    </source>
</reference>
<feature type="transmembrane region" description="Helical" evidence="2">
    <location>
        <begin position="713"/>
        <end position="736"/>
    </location>
</feature>
<evidence type="ECO:0000313" key="5">
    <source>
        <dbReference type="EMBL" id="HIT99434.1"/>
    </source>
</evidence>
<protein>
    <submittedName>
        <fullName evidence="5">DUF4430 domain-containing protein</fullName>
    </submittedName>
</protein>
<accession>A0A9D1HCN9</accession>
<keyword evidence="2" id="KW-0472">Membrane</keyword>
<name>A0A9D1HCN9_9FIRM</name>
<evidence type="ECO:0000313" key="6">
    <source>
        <dbReference type="Proteomes" id="UP000824159"/>
    </source>
</evidence>
<proteinExistence type="predicted"/>
<organism evidence="5 6">
    <name type="scientific">Candidatus Allocopromorpha excrementavium</name>
    <dbReference type="NCBI Taxonomy" id="2840741"/>
    <lineage>
        <taxon>Bacteria</taxon>
        <taxon>Bacillati</taxon>
        <taxon>Bacillota</taxon>
        <taxon>Clostridia</taxon>
        <taxon>Eubacteriales</taxon>
        <taxon>Eubacteriaceae</taxon>
        <taxon>Eubacteriaceae incertae sedis</taxon>
        <taxon>Candidatus Allocopromorpha</taxon>
    </lineage>
</organism>
<feature type="domain" description="Transcobalamin-like C-terminal" evidence="4">
    <location>
        <begin position="79"/>
        <end position="167"/>
    </location>
</feature>
<dbReference type="Proteomes" id="UP000824159">
    <property type="component" value="Unassembled WGS sequence"/>
</dbReference>
<dbReference type="InterPro" id="IPR027954">
    <property type="entry name" value="Transcobalamin-like_C"/>
</dbReference>
<dbReference type="Gene3D" id="1.50.10.20">
    <property type="match status" value="1"/>
</dbReference>
<feature type="signal peptide" evidence="3">
    <location>
        <begin position="1"/>
        <end position="26"/>
    </location>
</feature>
<dbReference type="Pfam" id="PF14478">
    <property type="entry name" value="DUF4430"/>
    <property type="match status" value="1"/>
</dbReference>
<evidence type="ECO:0000256" key="3">
    <source>
        <dbReference type="SAM" id="SignalP"/>
    </source>
</evidence>
<reference evidence="5" key="1">
    <citation type="submission" date="2020-10" db="EMBL/GenBank/DDBJ databases">
        <authorList>
            <person name="Gilroy R."/>
        </authorList>
    </citation>
    <scope>NUCLEOTIDE SEQUENCE</scope>
    <source>
        <strain evidence="5">CHK176-22527</strain>
    </source>
</reference>
<feature type="chain" id="PRO_5038975184" evidence="3">
    <location>
        <begin position="27"/>
        <end position="744"/>
    </location>
</feature>
<evidence type="ECO:0000256" key="2">
    <source>
        <dbReference type="SAM" id="Phobius"/>
    </source>
</evidence>
<dbReference type="InterPro" id="IPR008930">
    <property type="entry name" value="Terpenoid_cyclase/PrenylTrfase"/>
</dbReference>
<gene>
    <name evidence="5" type="ORF">IAD12_04180</name>
</gene>
<dbReference type="EMBL" id="DVLX01000046">
    <property type="protein sequence ID" value="HIT99434.1"/>
    <property type="molecule type" value="Genomic_DNA"/>
</dbReference>
<feature type="compositionally biased region" description="Polar residues" evidence="1">
    <location>
        <begin position="686"/>
        <end position="698"/>
    </location>
</feature>
<dbReference type="Gene3D" id="2.170.130.30">
    <property type="match status" value="1"/>
</dbReference>
<keyword evidence="2" id="KW-1133">Transmembrane helix</keyword>
<dbReference type="AlphaFoldDB" id="A0A9D1HCN9"/>
<feature type="region of interest" description="Disordered" evidence="1">
    <location>
        <begin position="662"/>
        <end position="705"/>
    </location>
</feature>
<evidence type="ECO:0000256" key="1">
    <source>
        <dbReference type="SAM" id="MobiDB-lite"/>
    </source>
</evidence>
<keyword evidence="3" id="KW-0732">Signal</keyword>
<keyword evidence="2" id="KW-0812">Transmembrane</keyword>
<feature type="compositionally biased region" description="Polar residues" evidence="1">
    <location>
        <begin position="671"/>
        <end position="680"/>
    </location>
</feature>
<dbReference type="SUPFAM" id="SSF48239">
    <property type="entry name" value="Terpenoid cyclases/Protein prenyltransferases"/>
    <property type="match status" value="1"/>
</dbReference>
<sequence length="744" mass="80226">MKKKLKRWLSAAAAFVIAAGVFTFNGADMVSAAESAAGGTVKVTMSFDCSSIGTEEALKELTFDADMEDITVEMPKNSTVYDAVLKAEEEHGDVIEADETSKYISKIYGLGNALEGVGELLGFEDIPTSPYNYTWAGWIYSVDGETAGVGAADYKLDKDAEINFRYQLAYKDGGAYDWDFVDAYNDVKENIEKAESLDAKDFTEAQRKALDKAIADAKKIKSQIDDESGGLWALYFQDKGTGLWGPGSPTESLQNTAKSLSSAINGDIAPESIEVEDIGNVYVGKKTKINYRVMPEGASQEVTYEVTPISGEIEAGDGYVTGKKAGLVLLQIYSKENPAAVNKSITINVKELPQNVKDADKIFEETASYISSVLEPEYDDWMVMGLARSGKLTDEQKKEYYSRVVNYLDSEERLYATDYARTIIGLTSAGWDVTDVNGENLLEHLSDLDFATQSGVNAAAYTLIAYDSHDYDIPELESGDTNKKSSKQTTRQALVSYLLDAEITDEDGNKSGGWNYDTASKEADVDMSAMVLQALAPYYDSSSDVKAACDRTLERLSGIQKESGAFESWGSENASSTAEVIVALTALGVDVDGDQRFKKNGNSVIDGMNSLAAEGGGYRYGDDPAPNSYATKQGYYGMAAYYRFLSGENSLYDMTDVRISENPQIGGGNNGSDTGDQSGSEGSGNDLGNSNTDVTNGVGNADKVTGTETGDDFNIAVIAAVAIAALMAALVLLVIWRRKDSKSI</sequence>
<comment type="caution">
    <text evidence="5">The sequence shown here is derived from an EMBL/GenBank/DDBJ whole genome shotgun (WGS) entry which is preliminary data.</text>
</comment>